<dbReference type="Pfam" id="PF07992">
    <property type="entry name" value="Pyr_redox_2"/>
    <property type="match status" value="1"/>
</dbReference>
<dbReference type="GO" id="GO:0071949">
    <property type="term" value="F:FAD binding"/>
    <property type="evidence" value="ECO:0007669"/>
    <property type="project" value="TreeGrafter"/>
</dbReference>
<evidence type="ECO:0000256" key="10">
    <source>
        <dbReference type="ARBA" id="ARBA00023128"/>
    </source>
</evidence>
<dbReference type="SUPFAM" id="SSF55424">
    <property type="entry name" value="FAD/NAD-linked reductases, dimerisation (C-terminal) domain"/>
    <property type="match status" value="1"/>
</dbReference>
<dbReference type="GO" id="GO:0016174">
    <property type="term" value="F:NAD(P)H oxidase H2O2-forming activity"/>
    <property type="evidence" value="ECO:0007669"/>
    <property type="project" value="TreeGrafter"/>
</dbReference>
<dbReference type="InterPro" id="IPR027844">
    <property type="entry name" value="INTS15"/>
</dbReference>
<sequence length="941" mass="104164">MRRGGGPIHHGVAIPTSLGLAFPACVTEALLQVSKHIRLSSHGRGRPSLTKNNDLQLLIDNEIFCLGPDRKTSRPSQLQEFTLINLLAHFFTERDEMNKYTYFEVLFLGREGDSFIHEQRLRLLYRLASYALQFPVLQLYAQISLWLSKVGNSKPYAEELVAVLAEHYLKPADSKIVFEKMLTYLLEIEGEPASDTEAMNYHTAIMVLLDKWSSTIKKPLDINLLFDPSVRWSRFRSDALCVIGSKSPAASKMVAKVVRTQTLRFLRTTAVAASSSHDEEPLPVYVPKPAVGERNWLGSLKPLPEQFPHEPYAPGKSDVFSFLGAGLGVVLTVLAVTFYNDIFGESPAKKHTAKDTGHKESSKESEHADETEKAEPVKTADSDSSSSQEAEARPSESSQERHPETSEERAEASEEHDSEPAEHDSTKEAHEESSSHEEKRPDSHDEPPVSKHREGDHDSGTVAHEEKKAADHPSKEEVPEFVEYLLVGAGTAAYYASLAIRARHADAKVLMIGEEDYLPYNRPPLSKELWWYGDEKVAKTLQYTGINGKKRDVFFEAEGFFVPLGELPSSAHGGVSLLKNHRVVKICPDEKKAYLDDNTCIKYDKCLIATGGRPRTLPVLEKSKEVKEKILYLRGVDDYRKLASICDSSKSVTIVGGGFLGSELAYSIRRKNGDVAVNQVISESGNLGGVLPEYLSKKATESLREFGVNVITNAKITSARGKGTGIELELLTFIIESRSTFKVNGSKKITSDYVVMAIGVDPDTSVAKASGLETDDRLGGIMTDAELRVRSGIWAAGDAASFYDRSLGRRRIEHWENAQISGRLAGENMTGAGKAFWYQPSYFTKIAPKWHINAVGITDSSLPTVSVFAKGVDENENYDRGVVFYKGDNGKVVGVLLLNVFGSGVDVARRLIEEARSVEDFQQLAKLFSLYKPAQPDDEEK</sequence>
<evidence type="ECO:0000256" key="11">
    <source>
        <dbReference type="ARBA" id="ARBA00047786"/>
    </source>
</evidence>
<dbReference type="Proteomes" id="UP000252519">
    <property type="component" value="Unassembled WGS sequence"/>
</dbReference>
<dbReference type="GO" id="GO:0006915">
    <property type="term" value="P:apoptotic process"/>
    <property type="evidence" value="ECO:0007669"/>
    <property type="project" value="UniProtKB-KW"/>
</dbReference>
<comment type="similarity">
    <text evidence="3">Belongs to the FAD-dependent oxidoreductase family.</text>
</comment>
<keyword evidence="8" id="KW-0560">Oxidoreductase</keyword>
<dbReference type="GO" id="GO:0005739">
    <property type="term" value="C:mitochondrion"/>
    <property type="evidence" value="ECO:0007669"/>
    <property type="project" value="UniProtKB-SubCell"/>
</dbReference>
<dbReference type="EMBL" id="JOJR01000050">
    <property type="protein sequence ID" value="RCN48211.1"/>
    <property type="molecule type" value="Genomic_DNA"/>
</dbReference>
<evidence type="ECO:0000256" key="2">
    <source>
        <dbReference type="ARBA" id="ARBA00004173"/>
    </source>
</evidence>
<reference evidence="15 16" key="1">
    <citation type="submission" date="2014-10" db="EMBL/GenBank/DDBJ databases">
        <title>Draft genome of the hookworm Ancylostoma caninum.</title>
        <authorList>
            <person name="Mitreva M."/>
        </authorList>
    </citation>
    <scope>NUCLEOTIDE SEQUENCE [LARGE SCALE GENOMIC DNA]</scope>
    <source>
        <strain evidence="15 16">Baltimore</strain>
    </source>
</reference>
<dbReference type="Gene3D" id="3.50.50.60">
    <property type="entry name" value="FAD/NAD(P)-binding domain"/>
    <property type="match status" value="2"/>
</dbReference>
<keyword evidence="10" id="KW-0496">Mitochondrion</keyword>
<dbReference type="Pfam" id="PF14964">
    <property type="entry name" value="INTS15"/>
    <property type="match status" value="1"/>
</dbReference>
<feature type="region of interest" description="Disordered" evidence="12">
    <location>
        <begin position="347"/>
        <end position="476"/>
    </location>
</feature>
<evidence type="ECO:0000256" key="9">
    <source>
        <dbReference type="ARBA" id="ARBA00023027"/>
    </source>
</evidence>
<keyword evidence="6" id="KW-0274">FAD</keyword>
<evidence type="ECO:0000256" key="7">
    <source>
        <dbReference type="ARBA" id="ARBA00022946"/>
    </source>
</evidence>
<dbReference type="InterPro" id="IPR029324">
    <property type="entry name" value="AIF_C"/>
</dbReference>
<dbReference type="InterPro" id="IPR023753">
    <property type="entry name" value="FAD/NAD-binding_dom"/>
</dbReference>
<dbReference type="Gene3D" id="3.30.390.30">
    <property type="match status" value="1"/>
</dbReference>
<dbReference type="PANTHER" id="PTHR43557:SF4">
    <property type="entry name" value="APOPTOSIS-INDUCING FACTOR 1, MITOCHONDRIAL"/>
    <property type="match status" value="1"/>
</dbReference>
<comment type="caution">
    <text evidence="15">The sequence shown here is derived from an EMBL/GenBank/DDBJ whole genome shotgun (WGS) entry which is preliminary data.</text>
</comment>
<dbReference type="STRING" id="29170.A0A368GV29"/>
<feature type="compositionally biased region" description="Basic and acidic residues" evidence="12">
    <location>
        <begin position="390"/>
        <end position="476"/>
    </location>
</feature>
<dbReference type="PANTHER" id="PTHR43557">
    <property type="entry name" value="APOPTOSIS-INDUCING FACTOR 1"/>
    <property type="match status" value="1"/>
</dbReference>
<evidence type="ECO:0000256" key="8">
    <source>
        <dbReference type="ARBA" id="ARBA00023002"/>
    </source>
</evidence>
<feature type="compositionally biased region" description="Basic and acidic residues" evidence="12">
    <location>
        <begin position="353"/>
        <end position="381"/>
    </location>
</feature>
<dbReference type="OrthoDB" id="6029at2759"/>
<dbReference type="SMART" id="SM01353">
    <property type="entry name" value="AIF_C"/>
    <property type="match status" value="1"/>
</dbReference>
<dbReference type="InterPro" id="IPR036188">
    <property type="entry name" value="FAD/NAD-bd_sf"/>
</dbReference>
<accession>A0A368GV29</accession>
<organism evidence="15 16">
    <name type="scientific">Ancylostoma caninum</name>
    <name type="common">Dog hookworm</name>
    <dbReference type="NCBI Taxonomy" id="29170"/>
    <lineage>
        <taxon>Eukaryota</taxon>
        <taxon>Metazoa</taxon>
        <taxon>Ecdysozoa</taxon>
        <taxon>Nematoda</taxon>
        <taxon>Chromadorea</taxon>
        <taxon>Rhabditida</taxon>
        <taxon>Rhabditina</taxon>
        <taxon>Rhabditomorpha</taxon>
        <taxon>Strongyloidea</taxon>
        <taxon>Ancylostomatidae</taxon>
        <taxon>Ancylostomatinae</taxon>
        <taxon>Ancylostoma</taxon>
    </lineage>
</organism>
<feature type="domain" description="Mitochondrial apoptosis-inducing factor C-terminal" evidence="14">
    <location>
        <begin position="825"/>
        <end position="875"/>
    </location>
</feature>
<keyword evidence="5" id="KW-0053">Apoptosis</keyword>
<keyword evidence="9" id="KW-0520">NAD</keyword>
<dbReference type="AlphaFoldDB" id="A0A368GV29"/>
<dbReference type="SUPFAM" id="SSF51905">
    <property type="entry name" value="FAD/NAD(P)-binding domain"/>
    <property type="match status" value="2"/>
</dbReference>
<evidence type="ECO:0000256" key="12">
    <source>
        <dbReference type="SAM" id="MobiDB-lite"/>
    </source>
</evidence>
<evidence type="ECO:0000256" key="1">
    <source>
        <dbReference type="ARBA" id="ARBA00001974"/>
    </source>
</evidence>
<dbReference type="PRINTS" id="PR00411">
    <property type="entry name" value="PNDRDTASEI"/>
</dbReference>
<comment type="cofactor">
    <cofactor evidence="1">
        <name>FAD</name>
        <dbReference type="ChEBI" id="CHEBI:57692"/>
    </cofactor>
</comment>
<dbReference type="PRINTS" id="PR00368">
    <property type="entry name" value="FADPNR"/>
</dbReference>
<evidence type="ECO:0000256" key="5">
    <source>
        <dbReference type="ARBA" id="ARBA00022703"/>
    </source>
</evidence>
<dbReference type="GO" id="GO:0046983">
    <property type="term" value="F:protein dimerization activity"/>
    <property type="evidence" value="ECO:0007669"/>
    <property type="project" value="InterPro"/>
</dbReference>
<keyword evidence="16" id="KW-1185">Reference proteome</keyword>
<evidence type="ECO:0000313" key="15">
    <source>
        <dbReference type="EMBL" id="RCN48211.1"/>
    </source>
</evidence>
<evidence type="ECO:0000259" key="13">
    <source>
        <dbReference type="Pfam" id="PF07992"/>
    </source>
</evidence>
<keyword evidence="4" id="KW-0285">Flavoprotein</keyword>
<evidence type="ECO:0000256" key="4">
    <source>
        <dbReference type="ARBA" id="ARBA00022630"/>
    </source>
</evidence>
<comment type="subcellular location">
    <subcellularLocation>
        <location evidence="2">Mitochondrion</location>
    </subcellularLocation>
</comment>
<dbReference type="Pfam" id="PF14721">
    <property type="entry name" value="AIF_C"/>
    <property type="match status" value="1"/>
</dbReference>
<protein>
    <recommendedName>
        <fullName evidence="17">Pyridine nucleotide-disulfide oxidoreductase</fullName>
    </recommendedName>
</protein>
<proteinExistence type="inferred from homology"/>
<name>A0A368GV29_ANCCA</name>
<evidence type="ECO:0000256" key="3">
    <source>
        <dbReference type="ARBA" id="ARBA00006442"/>
    </source>
</evidence>
<gene>
    <name evidence="15" type="ORF">ANCCAN_05757</name>
</gene>
<dbReference type="InterPro" id="IPR050446">
    <property type="entry name" value="FAD-oxidoreductase/Apoptosis"/>
</dbReference>
<dbReference type="InterPro" id="IPR016156">
    <property type="entry name" value="FAD/NAD-linked_Rdtase_dimer_sf"/>
</dbReference>
<comment type="catalytic activity">
    <reaction evidence="11">
        <text>A + NADH + H(+) = AH2 + NAD(+)</text>
        <dbReference type="Rhea" id="RHEA:11356"/>
        <dbReference type="ChEBI" id="CHEBI:13193"/>
        <dbReference type="ChEBI" id="CHEBI:15378"/>
        <dbReference type="ChEBI" id="CHEBI:17499"/>
        <dbReference type="ChEBI" id="CHEBI:57540"/>
        <dbReference type="ChEBI" id="CHEBI:57945"/>
    </reaction>
</comment>
<dbReference type="GO" id="GO:0033108">
    <property type="term" value="P:mitochondrial respiratory chain complex assembly"/>
    <property type="evidence" value="ECO:0007669"/>
    <property type="project" value="TreeGrafter"/>
</dbReference>
<keyword evidence="7" id="KW-0809">Transit peptide</keyword>
<evidence type="ECO:0000259" key="14">
    <source>
        <dbReference type="Pfam" id="PF14721"/>
    </source>
</evidence>
<evidence type="ECO:0000256" key="6">
    <source>
        <dbReference type="ARBA" id="ARBA00022827"/>
    </source>
</evidence>
<evidence type="ECO:0008006" key="17">
    <source>
        <dbReference type="Google" id="ProtNLM"/>
    </source>
</evidence>
<evidence type="ECO:0000313" key="16">
    <source>
        <dbReference type="Proteomes" id="UP000252519"/>
    </source>
</evidence>
<feature type="domain" description="FAD/NAD(P)-binding" evidence="13">
    <location>
        <begin position="484"/>
        <end position="821"/>
    </location>
</feature>